<proteinExistence type="predicted"/>
<keyword evidence="1" id="KW-0472">Membrane</keyword>
<keyword evidence="3" id="KW-1185">Reference proteome</keyword>
<organism evidence="2 3">
    <name type="scientific">Vibrio antiquarius (strain Ex25)</name>
    <dbReference type="NCBI Taxonomy" id="150340"/>
    <lineage>
        <taxon>Bacteria</taxon>
        <taxon>Pseudomonadati</taxon>
        <taxon>Pseudomonadota</taxon>
        <taxon>Gammaproteobacteria</taxon>
        <taxon>Vibrionales</taxon>
        <taxon>Vibrionaceae</taxon>
        <taxon>Vibrio</taxon>
        <taxon>Vibrio diabolicus subgroup</taxon>
    </lineage>
</organism>
<dbReference type="Proteomes" id="UP000242664">
    <property type="component" value="Unassembled WGS sequence"/>
</dbReference>
<keyword evidence="1" id="KW-0812">Transmembrane</keyword>
<feature type="transmembrane region" description="Helical" evidence="1">
    <location>
        <begin position="12"/>
        <end position="33"/>
    </location>
</feature>
<evidence type="ECO:0000313" key="3">
    <source>
        <dbReference type="Proteomes" id="UP000242664"/>
    </source>
</evidence>
<keyword evidence="1" id="KW-1133">Transmembrane helix</keyword>
<sequence>MPSTTRWYSVLLWNLSSLVVFSLILMFLGISIFELIAELGWFSIIIVVLTLITVCLGYFIFKSGEKMAIKVLLKAQKSA</sequence>
<protein>
    <submittedName>
        <fullName evidence="2">Uncharacterized protein</fullName>
    </submittedName>
</protein>
<reference evidence="3" key="1">
    <citation type="submission" date="2006-10" db="EMBL/GenBank/DDBJ databases">
        <authorList>
            <person name="Heidelberg J."/>
            <person name="Sebastian Y."/>
        </authorList>
    </citation>
    <scope>NUCLEOTIDE SEQUENCE [LARGE SCALE GENOMIC DNA]</scope>
    <source>
        <strain evidence="3">EX25</strain>
    </source>
</reference>
<gene>
    <name evidence="2" type="ORF">VEx25_A0604</name>
</gene>
<accession>A0ABM9WUS3</accession>
<name>A0ABM9WUS3_VIBAE</name>
<evidence type="ECO:0000256" key="1">
    <source>
        <dbReference type="SAM" id="Phobius"/>
    </source>
</evidence>
<evidence type="ECO:0000313" key="2">
    <source>
        <dbReference type="EMBL" id="EDN57124.1"/>
    </source>
</evidence>
<feature type="transmembrane region" description="Helical" evidence="1">
    <location>
        <begin position="39"/>
        <end position="61"/>
    </location>
</feature>
<dbReference type="EMBL" id="DS267821">
    <property type="protein sequence ID" value="EDN57124.1"/>
    <property type="molecule type" value="Genomic_DNA"/>
</dbReference>